<sequence>MINIHSISIRALVRAATALRRSAPLVRSGQVRNLHVTDALYKKKQTLQNGEDDDAFGDQEDLFASPNEAQAETKSKVSAVEQIKSTGKLEARRSENFKSTKAAIIEHPAFKLHMVCMQRNEGISAHKANNSYMTENRVSIKRLKRMNGPKRALLVKLITIAATRAELLEFIDIFKVYRQAGWSIDDLARVDFISRCIHLRAPDIALAILYHRPIFGFDIPTLTSGRALMRSLLSTPHPPPDADQASLPEDLTLPTETPLTHALLLANLFDMYALPPAESDKVTRALLLGASAQQLREGTDTEDANAIIQLIQETAENQRARPGGLVLNGKDPRVKGGKLVATSQALKERGKITSKTARARTAPLYSDQLTISERTWVKRRLDRFVDWAQEQGQDATWVDKLKVT</sequence>
<organism evidence="1 2">
    <name type="scientific">Rhizoctonia solani</name>
    <dbReference type="NCBI Taxonomy" id="456999"/>
    <lineage>
        <taxon>Eukaryota</taxon>
        <taxon>Fungi</taxon>
        <taxon>Dikarya</taxon>
        <taxon>Basidiomycota</taxon>
        <taxon>Agaricomycotina</taxon>
        <taxon>Agaricomycetes</taxon>
        <taxon>Cantharellales</taxon>
        <taxon>Ceratobasidiaceae</taxon>
        <taxon>Rhizoctonia</taxon>
    </lineage>
</organism>
<evidence type="ECO:0000313" key="2">
    <source>
        <dbReference type="Proteomes" id="UP000663827"/>
    </source>
</evidence>
<name>A0A8H3DX38_9AGAM</name>
<gene>
    <name evidence="1" type="ORF">RDB_LOCUS36278</name>
</gene>
<dbReference type="AlphaFoldDB" id="A0A8H3DX38"/>
<dbReference type="EMBL" id="CAJNJQ010000712">
    <property type="protein sequence ID" value="CAE7095735.1"/>
    <property type="molecule type" value="Genomic_DNA"/>
</dbReference>
<proteinExistence type="predicted"/>
<accession>A0A8H3DX38</accession>
<reference evidence="1" key="1">
    <citation type="submission" date="2021-01" db="EMBL/GenBank/DDBJ databases">
        <authorList>
            <person name="Kaushik A."/>
        </authorList>
    </citation>
    <scope>NUCLEOTIDE SEQUENCE</scope>
    <source>
        <strain evidence="1">AG5</strain>
    </source>
</reference>
<dbReference type="Proteomes" id="UP000663827">
    <property type="component" value="Unassembled WGS sequence"/>
</dbReference>
<evidence type="ECO:0000313" key="1">
    <source>
        <dbReference type="EMBL" id="CAE7095735.1"/>
    </source>
</evidence>
<comment type="caution">
    <text evidence="1">The sequence shown here is derived from an EMBL/GenBank/DDBJ whole genome shotgun (WGS) entry which is preliminary data.</text>
</comment>
<protein>
    <submittedName>
        <fullName evidence="1">Uncharacterized protein</fullName>
    </submittedName>
</protein>